<keyword evidence="11 16" id="KW-0675">Receptor</keyword>
<reference evidence="16 17" key="1">
    <citation type="submission" date="2020-02" db="EMBL/GenBank/DDBJ databases">
        <authorList>
            <person name="Kim M.K."/>
        </authorList>
    </citation>
    <scope>NUCLEOTIDE SEQUENCE [LARGE SCALE GENOMIC DNA]</scope>
    <source>
        <strain evidence="16 17">17J57-3</strain>
    </source>
</reference>
<name>A0A6B3SXK7_9BURK</name>
<evidence type="ECO:0000256" key="10">
    <source>
        <dbReference type="ARBA" id="ARBA00023136"/>
    </source>
</evidence>
<gene>
    <name evidence="16" type="ORF">G3574_22630</name>
</gene>
<evidence type="ECO:0000256" key="7">
    <source>
        <dbReference type="ARBA" id="ARBA00023004"/>
    </source>
</evidence>
<evidence type="ECO:0000313" key="16">
    <source>
        <dbReference type="EMBL" id="NEX63886.1"/>
    </source>
</evidence>
<dbReference type="InterPro" id="IPR036942">
    <property type="entry name" value="Beta-barrel_TonB_sf"/>
</dbReference>
<evidence type="ECO:0000313" key="17">
    <source>
        <dbReference type="Proteomes" id="UP000482155"/>
    </source>
</evidence>
<feature type="non-terminal residue" evidence="16">
    <location>
        <position position="250"/>
    </location>
</feature>
<dbReference type="InterPro" id="IPR012910">
    <property type="entry name" value="Plug_dom"/>
</dbReference>
<dbReference type="Proteomes" id="UP000482155">
    <property type="component" value="Unassembled WGS sequence"/>
</dbReference>
<dbReference type="Pfam" id="PF07715">
    <property type="entry name" value="Plug"/>
    <property type="match status" value="1"/>
</dbReference>
<evidence type="ECO:0000259" key="15">
    <source>
        <dbReference type="Pfam" id="PF07715"/>
    </source>
</evidence>
<keyword evidence="5" id="KW-0410">Iron transport</keyword>
<evidence type="ECO:0000256" key="12">
    <source>
        <dbReference type="ARBA" id="ARBA00023237"/>
    </source>
</evidence>
<dbReference type="RefSeq" id="WP_163967829.1">
    <property type="nucleotide sequence ID" value="NZ_JAAIVB010000078.1"/>
</dbReference>
<keyword evidence="14" id="KW-0732">Signal</keyword>
<keyword evidence="17" id="KW-1185">Reference proteome</keyword>
<dbReference type="PROSITE" id="PS52016">
    <property type="entry name" value="TONB_DEPENDENT_REC_3"/>
    <property type="match status" value="1"/>
</dbReference>
<dbReference type="GO" id="GO:0009279">
    <property type="term" value="C:cell outer membrane"/>
    <property type="evidence" value="ECO:0007669"/>
    <property type="project" value="UniProtKB-SubCell"/>
</dbReference>
<evidence type="ECO:0000256" key="8">
    <source>
        <dbReference type="ARBA" id="ARBA00023065"/>
    </source>
</evidence>
<dbReference type="PANTHER" id="PTHR32552:SF81">
    <property type="entry name" value="TONB-DEPENDENT OUTER MEMBRANE RECEPTOR"/>
    <property type="match status" value="1"/>
</dbReference>
<keyword evidence="7" id="KW-0408">Iron</keyword>
<proteinExistence type="inferred from homology"/>
<sequence>MSRNPDSRTNWRWTGILLPICAAWPCVPATAQTAASTDDGRPPESIVISASRNAQRQFDAAASIDAIQLDPLRANTPLVNLSELTGAVPGLQLRERQNYAQDLQLSVRGFGTRSTFGVRGIRLLIDGIPATMPDGQGQAASASLPSVQRIEVLRGPVAQLYGNASGGVVQIFSQDPPLRPGANQASVAAGAGSDNQRQLTAGFAAGTDGAGLRADLSHYTTDGYRDHSAAERNQFNAKGVWNAGPDTTLT</sequence>
<dbReference type="Gene3D" id="2.40.170.20">
    <property type="entry name" value="TonB-dependent receptor, beta-barrel domain"/>
    <property type="match status" value="1"/>
</dbReference>
<protein>
    <submittedName>
        <fullName evidence="16">TonB-dependent receptor plug domain-containing protein</fullName>
    </submittedName>
</protein>
<dbReference type="GO" id="GO:0006826">
    <property type="term" value="P:iron ion transport"/>
    <property type="evidence" value="ECO:0007669"/>
    <property type="project" value="UniProtKB-KW"/>
</dbReference>
<dbReference type="Gene3D" id="2.170.130.10">
    <property type="entry name" value="TonB-dependent receptor, plug domain"/>
    <property type="match status" value="1"/>
</dbReference>
<keyword evidence="8" id="KW-0406">Ion transport</keyword>
<evidence type="ECO:0000256" key="14">
    <source>
        <dbReference type="SAM" id="SignalP"/>
    </source>
</evidence>
<keyword evidence="10 13" id="KW-0472">Membrane</keyword>
<keyword evidence="12 13" id="KW-0998">Cell outer membrane</keyword>
<evidence type="ECO:0000256" key="11">
    <source>
        <dbReference type="ARBA" id="ARBA00023170"/>
    </source>
</evidence>
<keyword evidence="4 13" id="KW-1134">Transmembrane beta strand</keyword>
<feature type="chain" id="PRO_5025445788" evidence="14">
    <location>
        <begin position="32"/>
        <end position="250"/>
    </location>
</feature>
<dbReference type="PANTHER" id="PTHR32552">
    <property type="entry name" value="FERRICHROME IRON RECEPTOR-RELATED"/>
    <property type="match status" value="1"/>
</dbReference>
<evidence type="ECO:0000256" key="1">
    <source>
        <dbReference type="ARBA" id="ARBA00004571"/>
    </source>
</evidence>
<keyword evidence="3 13" id="KW-0813">Transport</keyword>
<evidence type="ECO:0000256" key="13">
    <source>
        <dbReference type="PROSITE-ProRule" id="PRU01360"/>
    </source>
</evidence>
<accession>A0A6B3SXK7</accession>
<dbReference type="InterPro" id="IPR039426">
    <property type="entry name" value="TonB-dep_rcpt-like"/>
</dbReference>
<keyword evidence="6 13" id="KW-0812">Transmembrane</keyword>
<evidence type="ECO:0000256" key="6">
    <source>
        <dbReference type="ARBA" id="ARBA00022692"/>
    </source>
</evidence>
<keyword evidence="9" id="KW-0798">TonB box</keyword>
<organism evidence="16 17">
    <name type="scientific">Noviherbaspirillum galbum</name>
    <dbReference type="NCBI Taxonomy" id="2709383"/>
    <lineage>
        <taxon>Bacteria</taxon>
        <taxon>Pseudomonadati</taxon>
        <taxon>Pseudomonadota</taxon>
        <taxon>Betaproteobacteria</taxon>
        <taxon>Burkholderiales</taxon>
        <taxon>Oxalobacteraceae</taxon>
        <taxon>Noviherbaspirillum</taxon>
    </lineage>
</organism>
<dbReference type="InterPro" id="IPR037066">
    <property type="entry name" value="Plug_dom_sf"/>
</dbReference>
<comment type="caution">
    <text evidence="16">The sequence shown here is derived from an EMBL/GenBank/DDBJ whole genome shotgun (WGS) entry which is preliminary data.</text>
</comment>
<dbReference type="AlphaFoldDB" id="A0A6B3SXK7"/>
<comment type="similarity">
    <text evidence="2 13">Belongs to the TonB-dependent receptor family.</text>
</comment>
<evidence type="ECO:0000256" key="9">
    <source>
        <dbReference type="ARBA" id="ARBA00023077"/>
    </source>
</evidence>
<evidence type="ECO:0000256" key="5">
    <source>
        <dbReference type="ARBA" id="ARBA00022496"/>
    </source>
</evidence>
<feature type="domain" description="TonB-dependent receptor plug" evidence="15">
    <location>
        <begin position="58"/>
        <end position="168"/>
    </location>
</feature>
<feature type="signal peptide" evidence="14">
    <location>
        <begin position="1"/>
        <end position="31"/>
    </location>
</feature>
<evidence type="ECO:0000256" key="3">
    <source>
        <dbReference type="ARBA" id="ARBA00022448"/>
    </source>
</evidence>
<dbReference type="EMBL" id="JAAIVB010000078">
    <property type="protein sequence ID" value="NEX63886.1"/>
    <property type="molecule type" value="Genomic_DNA"/>
</dbReference>
<comment type="subcellular location">
    <subcellularLocation>
        <location evidence="1 13">Cell outer membrane</location>
        <topology evidence="1 13">Multi-pass membrane protein</topology>
    </subcellularLocation>
</comment>
<dbReference type="SUPFAM" id="SSF56935">
    <property type="entry name" value="Porins"/>
    <property type="match status" value="1"/>
</dbReference>
<evidence type="ECO:0000256" key="4">
    <source>
        <dbReference type="ARBA" id="ARBA00022452"/>
    </source>
</evidence>
<evidence type="ECO:0000256" key="2">
    <source>
        <dbReference type="ARBA" id="ARBA00009810"/>
    </source>
</evidence>